<dbReference type="PROSITE" id="PS51012">
    <property type="entry name" value="ABC_TM2"/>
    <property type="match status" value="1"/>
</dbReference>
<keyword evidence="9" id="KW-1185">Reference proteome</keyword>
<dbReference type="InterPro" id="IPR000412">
    <property type="entry name" value="ABC_2_transport"/>
</dbReference>
<evidence type="ECO:0000313" key="8">
    <source>
        <dbReference type="EMBL" id="AIG79051.1"/>
    </source>
</evidence>
<protein>
    <submittedName>
        <fullName evidence="8">Conserved putative membrane protein</fullName>
    </submittedName>
</protein>
<feature type="transmembrane region" description="Helical" evidence="6">
    <location>
        <begin position="143"/>
        <end position="167"/>
    </location>
</feature>
<keyword evidence="3 6" id="KW-1133">Transmembrane helix</keyword>
<evidence type="ECO:0000256" key="5">
    <source>
        <dbReference type="ARBA" id="ARBA00023251"/>
    </source>
</evidence>
<feature type="transmembrane region" description="Helical" evidence="6">
    <location>
        <begin position="174"/>
        <end position="194"/>
    </location>
</feature>
<dbReference type="PANTHER" id="PTHR43229">
    <property type="entry name" value="NODULATION PROTEIN J"/>
    <property type="match status" value="1"/>
</dbReference>
<dbReference type="KEGG" id="aja:AJAP_31145"/>
<comment type="subcellular location">
    <subcellularLocation>
        <location evidence="1">Membrane</location>
        <topology evidence="1">Multi-pass membrane protein</topology>
    </subcellularLocation>
</comment>
<dbReference type="InterPro" id="IPR047817">
    <property type="entry name" value="ABC2_TM_bact-type"/>
</dbReference>
<feature type="domain" description="ABC transmembrane type-2" evidence="7">
    <location>
        <begin position="27"/>
        <end position="262"/>
    </location>
</feature>
<feature type="transmembrane region" description="Helical" evidence="6">
    <location>
        <begin position="66"/>
        <end position="85"/>
    </location>
</feature>
<gene>
    <name evidence="8" type="ORF">AJAP_31145</name>
</gene>
<dbReference type="PIRSF" id="PIRSF006648">
    <property type="entry name" value="DrrB"/>
    <property type="match status" value="1"/>
</dbReference>
<reference evidence="8 9" key="1">
    <citation type="journal article" date="2014" name="J. Biotechnol.">
        <title>Complete genome sequence of the actinobacterium Amycolatopsis japonica MG417-CF17(T) (=DSM 44213T) producing (S,S)-N,N'-ethylenediaminedisuccinic acid.</title>
        <authorList>
            <person name="Stegmann E."/>
            <person name="Albersmeier A."/>
            <person name="Spohn M."/>
            <person name="Gert H."/>
            <person name="Weber T."/>
            <person name="Wohlleben W."/>
            <person name="Kalinowski J."/>
            <person name="Ruckert C."/>
        </authorList>
    </citation>
    <scope>NUCLEOTIDE SEQUENCE [LARGE SCALE GENOMIC DNA]</scope>
    <source>
        <strain evidence="9">MG417-CF17 (DSM 44213)</strain>
    </source>
</reference>
<dbReference type="EMBL" id="CP008953">
    <property type="protein sequence ID" value="AIG79051.1"/>
    <property type="molecule type" value="Genomic_DNA"/>
</dbReference>
<keyword evidence="2 6" id="KW-0812">Transmembrane</keyword>
<dbReference type="eggNOG" id="COG0842">
    <property type="taxonomic scope" value="Bacteria"/>
</dbReference>
<dbReference type="RefSeq" id="WP_038517855.1">
    <property type="nucleotide sequence ID" value="NZ_CP008953.1"/>
</dbReference>
<name>A0A075V390_9PSEU</name>
<dbReference type="Proteomes" id="UP000028492">
    <property type="component" value="Chromosome"/>
</dbReference>
<evidence type="ECO:0000256" key="6">
    <source>
        <dbReference type="SAM" id="Phobius"/>
    </source>
</evidence>
<evidence type="ECO:0000256" key="2">
    <source>
        <dbReference type="ARBA" id="ARBA00022692"/>
    </source>
</evidence>
<evidence type="ECO:0000256" key="4">
    <source>
        <dbReference type="ARBA" id="ARBA00023136"/>
    </source>
</evidence>
<keyword evidence="4 6" id="KW-0472">Membrane</keyword>
<dbReference type="STRING" id="208439.AJAP_31145"/>
<organism evidence="8 9">
    <name type="scientific">Amycolatopsis japonica</name>
    <dbReference type="NCBI Taxonomy" id="208439"/>
    <lineage>
        <taxon>Bacteria</taxon>
        <taxon>Bacillati</taxon>
        <taxon>Actinomycetota</taxon>
        <taxon>Actinomycetes</taxon>
        <taxon>Pseudonocardiales</taxon>
        <taxon>Pseudonocardiaceae</taxon>
        <taxon>Amycolatopsis</taxon>
        <taxon>Amycolatopsis japonica group</taxon>
    </lineage>
</organism>
<keyword evidence="5" id="KW-0046">Antibiotic resistance</keyword>
<evidence type="ECO:0000256" key="3">
    <source>
        <dbReference type="ARBA" id="ARBA00022989"/>
    </source>
</evidence>
<dbReference type="Pfam" id="PF12698">
    <property type="entry name" value="ABC2_membrane_3"/>
    <property type="match status" value="1"/>
</dbReference>
<evidence type="ECO:0000313" key="9">
    <source>
        <dbReference type="Proteomes" id="UP000028492"/>
    </source>
</evidence>
<dbReference type="PANTHER" id="PTHR43229:SF2">
    <property type="entry name" value="NODULATION PROTEIN J"/>
    <property type="match status" value="1"/>
</dbReference>
<dbReference type="AlphaFoldDB" id="A0A075V390"/>
<proteinExistence type="predicted"/>
<feature type="transmembrane region" description="Helical" evidence="6">
    <location>
        <begin position="106"/>
        <end position="131"/>
    </location>
</feature>
<sequence length="283" mass="30539">MNTIQHSVRLGVRRGWLEARQMMTNREDLFNTFLYPAIFVIVMFFMRGAKLPGTEFSLGAATVPSVLGASIVFSGMLGMAGVLAVEREDGTLLRAKATPNGMIGYLVGKVVTVSMSTVIGMLLVLIPSLILFDGIAPGGLTSWLGLLWVLVLGLLATMPIGAIFGSLTSNARSIGLIMLPTLGIGAISGIFYPITALPEWLQYLGQVFPMYWLGLGMRSALLPDSTVIIEIGQSWRPWETLGVLSVWAVIGLTLAPVVLRRMARRESGSSVAARREKAMQRIG</sequence>
<dbReference type="InterPro" id="IPR051784">
    <property type="entry name" value="Nod_factor_ABC_transporter"/>
</dbReference>
<dbReference type="GO" id="GO:0046677">
    <property type="term" value="P:response to antibiotic"/>
    <property type="evidence" value="ECO:0007669"/>
    <property type="project" value="UniProtKB-KW"/>
</dbReference>
<feature type="transmembrane region" description="Helical" evidence="6">
    <location>
        <begin position="29"/>
        <end position="46"/>
    </location>
</feature>
<dbReference type="GO" id="GO:0043190">
    <property type="term" value="C:ATP-binding cassette (ABC) transporter complex"/>
    <property type="evidence" value="ECO:0007669"/>
    <property type="project" value="InterPro"/>
</dbReference>
<dbReference type="GO" id="GO:0140359">
    <property type="term" value="F:ABC-type transporter activity"/>
    <property type="evidence" value="ECO:0007669"/>
    <property type="project" value="InterPro"/>
</dbReference>
<accession>A0A075V390</accession>
<evidence type="ECO:0000259" key="7">
    <source>
        <dbReference type="PROSITE" id="PS51012"/>
    </source>
</evidence>
<dbReference type="HOGENOM" id="CLU_039483_4_0_11"/>
<feature type="transmembrane region" description="Helical" evidence="6">
    <location>
        <begin position="241"/>
        <end position="259"/>
    </location>
</feature>
<evidence type="ECO:0000256" key="1">
    <source>
        <dbReference type="ARBA" id="ARBA00004141"/>
    </source>
</evidence>
<dbReference type="InterPro" id="IPR013525">
    <property type="entry name" value="ABC2_TM"/>
</dbReference>